<sequence>MRFTNVLVLFMASVASCQASVSGEWTAAKKIIEGPLKSNGGKVDEEMRKQNSALSSSTLSVDLGELKKRVNDYSRNWKEITTALVRNINKATDEADICKVLPPAMDGMTKIMKDLTDFGQRAGRHNRRFINHGSGNFRFRDIKAEVEVSLTHLNSAFLKIVYSNGLTDPTLFVHQLVPKQIKVKGMTCVDRFSPTLDALFRDLAAAWCWAV</sequence>
<protein>
    <submittedName>
        <fullName evidence="1">Uncharacterized protein</fullName>
    </submittedName>
</protein>
<evidence type="ECO:0000313" key="1">
    <source>
        <dbReference type="EMBL" id="KAI2384363.1"/>
    </source>
</evidence>
<organism evidence="1">
    <name type="scientific">Ophidiomyces ophidiicola</name>
    <dbReference type="NCBI Taxonomy" id="1387563"/>
    <lineage>
        <taxon>Eukaryota</taxon>
        <taxon>Fungi</taxon>
        <taxon>Dikarya</taxon>
        <taxon>Ascomycota</taxon>
        <taxon>Pezizomycotina</taxon>
        <taxon>Eurotiomycetes</taxon>
        <taxon>Eurotiomycetidae</taxon>
        <taxon>Onygenales</taxon>
        <taxon>Onygenaceae</taxon>
        <taxon>Ophidiomyces</taxon>
    </lineage>
</organism>
<proteinExistence type="predicted"/>
<name>A0ACB8UTC1_9EURO</name>
<comment type="caution">
    <text evidence="1">The sequence shown here is derived from an EMBL/GenBank/DDBJ whole genome shotgun (WGS) entry which is preliminary data.</text>
</comment>
<gene>
    <name evidence="1" type="ORF">LOY88_004712</name>
</gene>
<dbReference type="EMBL" id="JALBCA010000074">
    <property type="protein sequence ID" value="KAI2384363.1"/>
    <property type="molecule type" value="Genomic_DNA"/>
</dbReference>
<accession>A0ACB8UTC1</accession>
<reference evidence="1" key="1">
    <citation type="journal article" date="2022" name="bioRxiv">
        <title>Population genetic analysis of Ophidiomyces ophidiicola, the causative agent of snake fungal disease, indicates recent introductions to the USA.</title>
        <authorList>
            <person name="Ladner J.T."/>
            <person name="Palmer J.M."/>
            <person name="Ettinger C.L."/>
            <person name="Stajich J.E."/>
            <person name="Farrell T.M."/>
            <person name="Glorioso B.M."/>
            <person name="Lawson B."/>
            <person name="Price S.J."/>
            <person name="Stengle A.G."/>
            <person name="Grear D.A."/>
            <person name="Lorch J.M."/>
        </authorList>
    </citation>
    <scope>NUCLEOTIDE SEQUENCE</scope>
    <source>
        <strain evidence="1">NWHC 24266-5</strain>
    </source>
</reference>